<keyword evidence="2" id="KW-1185">Reference proteome</keyword>
<accession>A0ABY1LRP3</accession>
<gene>
    <name evidence="1" type="ORF">SAMN02744124_00126</name>
</gene>
<protein>
    <submittedName>
        <fullName evidence="1">Uncharacterized protein</fullName>
    </submittedName>
</protein>
<organism evidence="1 2">
    <name type="scientific">Paenibacillus barengoltzii J12</name>
    <dbReference type="NCBI Taxonomy" id="935846"/>
    <lineage>
        <taxon>Bacteria</taxon>
        <taxon>Bacillati</taxon>
        <taxon>Bacillota</taxon>
        <taxon>Bacilli</taxon>
        <taxon>Bacillales</taxon>
        <taxon>Paenibacillaceae</taxon>
        <taxon>Paenibacillus</taxon>
    </lineage>
</organism>
<reference evidence="1 2" key="1">
    <citation type="submission" date="2017-04" db="EMBL/GenBank/DDBJ databases">
        <authorList>
            <person name="Varghese N."/>
            <person name="Submissions S."/>
        </authorList>
    </citation>
    <scope>NUCLEOTIDE SEQUENCE [LARGE SCALE GENOMIC DNA]</scope>
    <source>
        <strain evidence="1 2">J12</strain>
    </source>
</reference>
<evidence type="ECO:0000313" key="1">
    <source>
        <dbReference type="EMBL" id="SME91088.1"/>
    </source>
</evidence>
<dbReference type="EMBL" id="FXAE01000001">
    <property type="protein sequence ID" value="SME91088.1"/>
    <property type="molecule type" value="Genomic_DNA"/>
</dbReference>
<dbReference type="Proteomes" id="UP000192939">
    <property type="component" value="Unassembled WGS sequence"/>
</dbReference>
<proteinExistence type="predicted"/>
<comment type="caution">
    <text evidence="1">The sequence shown here is derived from an EMBL/GenBank/DDBJ whole genome shotgun (WGS) entry which is preliminary data.</text>
</comment>
<evidence type="ECO:0000313" key="2">
    <source>
        <dbReference type="Proteomes" id="UP000192939"/>
    </source>
</evidence>
<sequence length="67" mass="7863">MPSMITSENENCIRITSHLEAILSHPSSVVHAKLYQSLLNHRRLFCFMMKILESYSQAHKRRGYLDE</sequence>
<name>A0ABY1LRP3_9BACL</name>